<sequence length="39" mass="4583">MYLDKSFHRPCFVFIPLAALCYFSRNNPILLCPDLTFTD</sequence>
<gene>
    <name evidence="1" type="ORF">DARMORV10_C03P49180.1</name>
</gene>
<dbReference type="Proteomes" id="UP001295469">
    <property type="component" value="Chromosome C03"/>
</dbReference>
<evidence type="ECO:0000313" key="1">
    <source>
        <dbReference type="EMBL" id="CAF1704918.1"/>
    </source>
</evidence>
<proteinExistence type="predicted"/>
<name>A0A816ID32_BRANA</name>
<dbReference type="EMBL" id="HG994367">
    <property type="protein sequence ID" value="CAF1704918.1"/>
    <property type="molecule type" value="Genomic_DNA"/>
</dbReference>
<protein>
    <submittedName>
        <fullName evidence="1">(rape) hypothetical protein</fullName>
    </submittedName>
</protein>
<dbReference type="AlphaFoldDB" id="A0A816ID32"/>
<accession>A0A816ID32</accession>
<reference evidence="1" key="1">
    <citation type="submission" date="2021-01" db="EMBL/GenBank/DDBJ databases">
        <authorList>
            <consortium name="Genoscope - CEA"/>
            <person name="William W."/>
        </authorList>
    </citation>
    <scope>NUCLEOTIDE SEQUENCE</scope>
</reference>
<organism evidence="1">
    <name type="scientific">Brassica napus</name>
    <name type="common">Rape</name>
    <dbReference type="NCBI Taxonomy" id="3708"/>
    <lineage>
        <taxon>Eukaryota</taxon>
        <taxon>Viridiplantae</taxon>
        <taxon>Streptophyta</taxon>
        <taxon>Embryophyta</taxon>
        <taxon>Tracheophyta</taxon>
        <taxon>Spermatophyta</taxon>
        <taxon>Magnoliopsida</taxon>
        <taxon>eudicotyledons</taxon>
        <taxon>Gunneridae</taxon>
        <taxon>Pentapetalae</taxon>
        <taxon>rosids</taxon>
        <taxon>malvids</taxon>
        <taxon>Brassicales</taxon>
        <taxon>Brassicaceae</taxon>
        <taxon>Brassiceae</taxon>
        <taxon>Brassica</taxon>
    </lineage>
</organism>